<dbReference type="PANTHER" id="PTHR11157:SF69">
    <property type="entry name" value="ELONGATION OF VERY LONG CHAIN FATTY ACIDS PROTEIN 7"/>
    <property type="match status" value="1"/>
</dbReference>
<comment type="subcellular location">
    <subcellularLocation>
        <location evidence="1">Membrane</location>
        <topology evidence="1">Multi-pass membrane protein</topology>
    </subcellularLocation>
</comment>
<dbReference type="Proteomes" id="UP000299102">
    <property type="component" value="Unassembled WGS sequence"/>
</dbReference>
<evidence type="ECO:0000256" key="5">
    <source>
        <dbReference type="ARBA" id="ARBA00022832"/>
    </source>
</evidence>
<comment type="caution">
    <text evidence="10">Lacks conserved residue(s) required for the propagation of feature annotation.</text>
</comment>
<comment type="catalytic activity">
    <reaction evidence="10">
        <text>a very-long-chain acyl-CoA + malonyl-CoA + H(+) = a very-long-chain 3-oxoacyl-CoA + CO2 + CoA</text>
        <dbReference type="Rhea" id="RHEA:32727"/>
        <dbReference type="ChEBI" id="CHEBI:15378"/>
        <dbReference type="ChEBI" id="CHEBI:16526"/>
        <dbReference type="ChEBI" id="CHEBI:57287"/>
        <dbReference type="ChEBI" id="CHEBI:57384"/>
        <dbReference type="ChEBI" id="CHEBI:90725"/>
        <dbReference type="ChEBI" id="CHEBI:90736"/>
        <dbReference type="EC" id="2.3.1.199"/>
    </reaction>
</comment>
<dbReference type="STRING" id="151549.A0A4C2AH54"/>
<dbReference type="GO" id="GO:0034625">
    <property type="term" value="P:fatty acid elongation, monounsaturated fatty acid"/>
    <property type="evidence" value="ECO:0007669"/>
    <property type="project" value="TreeGrafter"/>
</dbReference>
<comment type="caution">
    <text evidence="11">The sequence shown here is derived from an EMBL/GenBank/DDBJ whole genome shotgun (WGS) entry which is preliminary data.</text>
</comment>
<accession>A0A4C2AH54</accession>
<keyword evidence="5 10" id="KW-0276">Fatty acid metabolism</keyword>
<dbReference type="GO" id="GO:0042761">
    <property type="term" value="P:very long-chain fatty acid biosynthetic process"/>
    <property type="evidence" value="ECO:0007669"/>
    <property type="project" value="TreeGrafter"/>
</dbReference>
<gene>
    <name evidence="11" type="ORF">EVAR_94769_1</name>
</gene>
<protein>
    <recommendedName>
        <fullName evidence="10">Elongation of very long chain fatty acids protein</fullName>
        <ecNumber evidence="10">2.3.1.199</ecNumber>
    </recommendedName>
    <alternativeName>
        <fullName evidence="10">Very-long-chain 3-oxoacyl-CoA synthase</fullName>
    </alternativeName>
</protein>
<evidence type="ECO:0000313" key="11">
    <source>
        <dbReference type="EMBL" id="GBP98007.1"/>
    </source>
</evidence>
<name>A0A4C2AH54_EUMVA</name>
<keyword evidence="12" id="KW-1185">Reference proteome</keyword>
<keyword evidence="2 10" id="KW-0444">Lipid biosynthesis</keyword>
<feature type="transmembrane region" description="Helical" evidence="10">
    <location>
        <begin position="30"/>
        <end position="48"/>
    </location>
</feature>
<keyword evidence="6 10" id="KW-1133">Transmembrane helix</keyword>
<proteinExistence type="inferred from homology"/>
<dbReference type="EMBL" id="BGZK01003048">
    <property type="protein sequence ID" value="GBP98007.1"/>
    <property type="molecule type" value="Genomic_DNA"/>
</dbReference>
<reference evidence="11 12" key="1">
    <citation type="journal article" date="2019" name="Commun. Biol.">
        <title>The bagworm genome reveals a unique fibroin gene that provides high tensile strength.</title>
        <authorList>
            <person name="Kono N."/>
            <person name="Nakamura H."/>
            <person name="Ohtoshi R."/>
            <person name="Tomita M."/>
            <person name="Numata K."/>
            <person name="Arakawa K."/>
        </authorList>
    </citation>
    <scope>NUCLEOTIDE SEQUENCE [LARGE SCALE GENOMIC DNA]</scope>
</reference>
<evidence type="ECO:0000256" key="4">
    <source>
        <dbReference type="ARBA" id="ARBA00022692"/>
    </source>
</evidence>
<evidence type="ECO:0000313" key="12">
    <source>
        <dbReference type="Proteomes" id="UP000299102"/>
    </source>
</evidence>
<dbReference type="GO" id="GO:0019367">
    <property type="term" value="P:fatty acid elongation, saturated fatty acid"/>
    <property type="evidence" value="ECO:0007669"/>
    <property type="project" value="TreeGrafter"/>
</dbReference>
<dbReference type="GO" id="GO:0034626">
    <property type="term" value="P:fatty acid elongation, polyunsaturated fatty acid"/>
    <property type="evidence" value="ECO:0007669"/>
    <property type="project" value="TreeGrafter"/>
</dbReference>
<evidence type="ECO:0000256" key="3">
    <source>
        <dbReference type="ARBA" id="ARBA00022679"/>
    </source>
</evidence>
<keyword evidence="3 10" id="KW-0808">Transferase</keyword>
<evidence type="ECO:0000256" key="8">
    <source>
        <dbReference type="ARBA" id="ARBA00023136"/>
    </source>
</evidence>
<keyword evidence="7 10" id="KW-0443">Lipid metabolism</keyword>
<dbReference type="GO" id="GO:0005789">
    <property type="term" value="C:endoplasmic reticulum membrane"/>
    <property type="evidence" value="ECO:0007669"/>
    <property type="project" value="TreeGrafter"/>
</dbReference>
<evidence type="ECO:0000256" key="6">
    <source>
        <dbReference type="ARBA" id="ARBA00022989"/>
    </source>
</evidence>
<dbReference type="GO" id="GO:0030148">
    <property type="term" value="P:sphingolipid biosynthetic process"/>
    <property type="evidence" value="ECO:0007669"/>
    <property type="project" value="TreeGrafter"/>
</dbReference>
<evidence type="ECO:0000256" key="9">
    <source>
        <dbReference type="ARBA" id="ARBA00023160"/>
    </source>
</evidence>
<dbReference type="AlphaFoldDB" id="A0A4C2AH54"/>
<dbReference type="InterPro" id="IPR002076">
    <property type="entry name" value="ELO_fam"/>
</dbReference>
<evidence type="ECO:0000256" key="10">
    <source>
        <dbReference type="RuleBase" id="RU361115"/>
    </source>
</evidence>
<evidence type="ECO:0000256" key="7">
    <source>
        <dbReference type="ARBA" id="ARBA00023098"/>
    </source>
</evidence>
<organism evidence="11 12">
    <name type="scientific">Eumeta variegata</name>
    <name type="common">Bagworm moth</name>
    <name type="synonym">Eumeta japonica</name>
    <dbReference type="NCBI Taxonomy" id="151549"/>
    <lineage>
        <taxon>Eukaryota</taxon>
        <taxon>Metazoa</taxon>
        <taxon>Ecdysozoa</taxon>
        <taxon>Arthropoda</taxon>
        <taxon>Hexapoda</taxon>
        <taxon>Insecta</taxon>
        <taxon>Pterygota</taxon>
        <taxon>Neoptera</taxon>
        <taxon>Endopterygota</taxon>
        <taxon>Lepidoptera</taxon>
        <taxon>Glossata</taxon>
        <taxon>Ditrysia</taxon>
        <taxon>Tineoidea</taxon>
        <taxon>Psychidae</taxon>
        <taxon>Oiketicinae</taxon>
        <taxon>Eumeta</taxon>
    </lineage>
</organism>
<dbReference type="EC" id="2.3.1.199" evidence="10"/>
<keyword evidence="4 10" id="KW-0812">Transmembrane</keyword>
<dbReference type="PANTHER" id="PTHR11157">
    <property type="entry name" value="FATTY ACID ACYL TRANSFERASE-RELATED"/>
    <property type="match status" value="1"/>
</dbReference>
<dbReference type="Pfam" id="PF01151">
    <property type="entry name" value="ELO"/>
    <property type="match status" value="1"/>
</dbReference>
<dbReference type="GO" id="GO:0009922">
    <property type="term" value="F:fatty acid elongase activity"/>
    <property type="evidence" value="ECO:0007669"/>
    <property type="project" value="UniProtKB-EC"/>
</dbReference>
<feature type="transmembrane region" description="Helical" evidence="10">
    <location>
        <begin position="60"/>
        <end position="79"/>
    </location>
</feature>
<keyword evidence="8 10" id="KW-0472">Membrane</keyword>
<feature type="transmembrane region" description="Helical" evidence="10">
    <location>
        <begin position="91"/>
        <end position="109"/>
    </location>
</feature>
<comment type="similarity">
    <text evidence="10">Belongs to the ELO family.</text>
</comment>
<evidence type="ECO:0000256" key="2">
    <source>
        <dbReference type="ARBA" id="ARBA00022516"/>
    </source>
</evidence>
<sequence length="151" mass="17402">MRYLAIALHVCLRFMKLFHRGISPAGGHSTFFGLLNTFVHIVMLLVLLRREWDPPCRSTFGGNTVLQMVQFVLVFLHAFQLLFIECDYPRASGGSACAVLFYYLFSDFYKQAYIKKTRVRRLHNSECHHYCKQNGISRQLKSGFGVALAFL</sequence>
<dbReference type="OrthoDB" id="434092at2759"/>
<keyword evidence="9 10" id="KW-0275">Fatty acid biosynthesis</keyword>
<evidence type="ECO:0000256" key="1">
    <source>
        <dbReference type="ARBA" id="ARBA00004141"/>
    </source>
</evidence>